<sequence>MGEHHMDIDGAPRTSTGSRPRKDYAPIINELRSGPVDSPCPQGKNATALRDSENLEAEVLFGRFVWRGEGES</sequence>
<evidence type="ECO:0000313" key="3">
    <source>
        <dbReference type="Proteomes" id="UP001331761"/>
    </source>
</evidence>
<organism evidence="2 3">
    <name type="scientific">Trichostrongylus colubriformis</name>
    <name type="common">Black scour worm</name>
    <dbReference type="NCBI Taxonomy" id="6319"/>
    <lineage>
        <taxon>Eukaryota</taxon>
        <taxon>Metazoa</taxon>
        <taxon>Ecdysozoa</taxon>
        <taxon>Nematoda</taxon>
        <taxon>Chromadorea</taxon>
        <taxon>Rhabditida</taxon>
        <taxon>Rhabditina</taxon>
        <taxon>Rhabditomorpha</taxon>
        <taxon>Strongyloidea</taxon>
        <taxon>Trichostrongylidae</taxon>
        <taxon>Trichostrongylus</taxon>
    </lineage>
</organism>
<proteinExistence type="predicted"/>
<comment type="caution">
    <text evidence="2">The sequence shown here is derived from an EMBL/GenBank/DDBJ whole genome shotgun (WGS) entry which is preliminary data.</text>
</comment>
<feature type="region of interest" description="Disordered" evidence="1">
    <location>
        <begin position="1"/>
        <end position="46"/>
    </location>
</feature>
<dbReference type="EMBL" id="WIXE01014850">
    <property type="protein sequence ID" value="KAK5973965.1"/>
    <property type="molecule type" value="Genomic_DNA"/>
</dbReference>
<evidence type="ECO:0000256" key="1">
    <source>
        <dbReference type="SAM" id="MobiDB-lite"/>
    </source>
</evidence>
<name>A0AAN8F6B2_TRICO</name>
<dbReference type="AlphaFoldDB" id="A0AAN8F6B2"/>
<feature type="compositionally biased region" description="Basic and acidic residues" evidence="1">
    <location>
        <begin position="1"/>
        <end position="10"/>
    </location>
</feature>
<protein>
    <submittedName>
        <fullName evidence="2">Uncharacterized protein</fullName>
    </submittedName>
</protein>
<accession>A0AAN8F6B2</accession>
<evidence type="ECO:0000313" key="2">
    <source>
        <dbReference type="EMBL" id="KAK5973965.1"/>
    </source>
</evidence>
<gene>
    <name evidence="2" type="ORF">GCK32_005027</name>
</gene>
<dbReference type="Proteomes" id="UP001331761">
    <property type="component" value="Unassembled WGS sequence"/>
</dbReference>
<reference evidence="2 3" key="1">
    <citation type="submission" date="2019-10" db="EMBL/GenBank/DDBJ databases">
        <title>Assembly and Annotation for the nematode Trichostrongylus colubriformis.</title>
        <authorList>
            <person name="Martin J."/>
        </authorList>
    </citation>
    <scope>NUCLEOTIDE SEQUENCE [LARGE SCALE GENOMIC DNA]</scope>
    <source>
        <strain evidence="2">G859</strain>
        <tissue evidence="2">Whole worm</tissue>
    </source>
</reference>
<keyword evidence="3" id="KW-1185">Reference proteome</keyword>